<evidence type="ECO:0000313" key="6">
    <source>
        <dbReference type="Proteomes" id="UP001205748"/>
    </source>
</evidence>
<dbReference type="Proteomes" id="UP001205748">
    <property type="component" value="Unassembled WGS sequence"/>
</dbReference>
<name>A0AAE3L078_9FIRM</name>
<accession>A0AAE3L078</accession>
<dbReference type="InterPro" id="IPR017900">
    <property type="entry name" value="4Fe4S_Fe_S_CS"/>
</dbReference>
<dbReference type="GO" id="GO:0046872">
    <property type="term" value="F:metal ion binding"/>
    <property type="evidence" value="ECO:0007669"/>
    <property type="project" value="UniProtKB-KW"/>
</dbReference>
<dbReference type="RefSeq" id="WP_257531793.1">
    <property type="nucleotide sequence ID" value="NZ_JANKAS010000009.1"/>
</dbReference>
<feature type="domain" description="4Fe-4S ferredoxin-type" evidence="4">
    <location>
        <begin position="1"/>
        <end position="29"/>
    </location>
</feature>
<dbReference type="EMBL" id="JANKAS010000009">
    <property type="protein sequence ID" value="MCR1899432.1"/>
    <property type="molecule type" value="Genomic_DNA"/>
</dbReference>
<evidence type="ECO:0000259" key="4">
    <source>
        <dbReference type="PROSITE" id="PS51379"/>
    </source>
</evidence>
<evidence type="ECO:0000256" key="1">
    <source>
        <dbReference type="ARBA" id="ARBA00022723"/>
    </source>
</evidence>
<dbReference type="PROSITE" id="PS00198">
    <property type="entry name" value="4FE4S_FER_1"/>
    <property type="match status" value="2"/>
</dbReference>
<keyword evidence="2" id="KW-0408">Iron</keyword>
<keyword evidence="1" id="KW-0479">Metal-binding</keyword>
<dbReference type="Pfam" id="PF13187">
    <property type="entry name" value="Fer4_9"/>
    <property type="match status" value="1"/>
</dbReference>
<reference evidence="5" key="1">
    <citation type="submission" date="2022-07" db="EMBL/GenBank/DDBJ databases">
        <title>Enhanced cultured diversity of the mouse gut microbiota enables custom-made synthetic communities.</title>
        <authorList>
            <person name="Afrizal A."/>
        </authorList>
    </citation>
    <scope>NUCLEOTIDE SEQUENCE</scope>
    <source>
        <strain evidence="5">DSM 28593</strain>
    </source>
</reference>
<gene>
    <name evidence="5" type="ORF">NSA47_10595</name>
</gene>
<feature type="domain" description="4Fe-4S ferredoxin-type" evidence="4">
    <location>
        <begin position="34"/>
        <end position="57"/>
    </location>
</feature>
<comment type="caution">
    <text evidence="5">The sequence shown here is derived from an EMBL/GenBank/DDBJ whole genome shotgun (WGS) entry which is preliminary data.</text>
</comment>
<dbReference type="AlphaFoldDB" id="A0AAE3L078"/>
<dbReference type="PROSITE" id="PS51379">
    <property type="entry name" value="4FE4S_FER_2"/>
    <property type="match status" value="2"/>
</dbReference>
<protein>
    <submittedName>
        <fullName evidence="5">4Fe-4S binding protein</fullName>
    </submittedName>
</protein>
<sequence>MIEVILDKCIGCKICVKNCPLDAIEVVDRKARLKDNCVTCGICVRVCPKDALEKVEEVTGGTLRCTHCPVGCIIPEGKTGACTRYTHSNGEIIRNRKLVVDAITRVPESINLPYKPLITAVGSGTEYPCCKPAPFIVQDNIQGVDVVTVVTEAPLSYSGAKVKIDTNMHIGEEGAKVKRDGKVVGMITTEEYGAKMLTIGGANLLSNGNDGFVVARTIVDLSNGRRVILKVDKGSTLELQQGEAPVIDGVKEKLMRVGCGSATIGLFARHLAKVVNEAIVLDYHVIGLLSEHLAGEEVGLTYTGVVPYGVRSTRGRYFGQHGHGWGGTEIVNPVDAVASVDMNRSKAGDTILVTETTGQKAALLEIQEDGSVKEIPMTEEVLNAVKLISDTCEESVVSIIYTGGTGGSARGGVTSFPRKLTDAIHKEEINMTVAGAPVFILPGGGINFMVDVGKMVPEATTWVPTPATVAPVEYTMTRDKYEELGGHTDKIITKAELLKRLEEEE</sequence>
<proteinExistence type="predicted"/>
<dbReference type="Gene3D" id="3.30.70.20">
    <property type="match status" value="1"/>
</dbReference>
<keyword evidence="3" id="KW-0411">Iron-sulfur</keyword>
<dbReference type="GO" id="GO:0051536">
    <property type="term" value="F:iron-sulfur cluster binding"/>
    <property type="evidence" value="ECO:0007669"/>
    <property type="project" value="UniProtKB-KW"/>
</dbReference>
<evidence type="ECO:0000313" key="5">
    <source>
        <dbReference type="EMBL" id="MCR1899432.1"/>
    </source>
</evidence>
<keyword evidence="6" id="KW-1185">Reference proteome</keyword>
<organism evidence="5 6">
    <name type="scientific">Irregularibacter muris</name>
    <dbReference type="NCBI Taxonomy" id="1796619"/>
    <lineage>
        <taxon>Bacteria</taxon>
        <taxon>Bacillati</taxon>
        <taxon>Bacillota</taxon>
        <taxon>Clostridia</taxon>
        <taxon>Eubacteriales</taxon>
        <taxon>Eubacteriaceae</taxon>
        <taxon>Irregularibacter</taxon>
    </lineage>
</organism>
<dbReference type="InterPro" id="IPR017896">
    <property type="entry name" value="4Fe4S_Fe-S-bd"/>
</dbReference>
<evidence type="ECO:0000256" key="2">
    <source>
        <dbReference type="ARBA" id="ARBA00023004"/>
    </source>
</evidence>
<evidence type="ECO:0000256" key="3">
    <source>
        <dbReference type="ARBA" id="ARBA00023014"/>
    </source>
</evidence>
<dbReference type="SUPFAM" id="SSF54862">
    <property type="entry name" value="4Fe-4S ferredoxins"/>
    <property type="match status" value="1"/>
</dbReference>